<dbReference type="EMBL" id="JAULSO010000002">
    <property type="protein sequence ID" value="KAK3687174.1"/>
    <property type="molecule type" value="Genomic_DNA"/>
</dbReference>
<accession>A0AAE0X712</accession>
<proteinExistence type="predicted"/>
<keyword evidence="2" id="KW-1185">Reference proteome</keyword>
<evidence type="ECO:0000313" key="1">
    <source>
        <dbReference type="EMBL" id="KAK3687174.1"/>
    </source>
</evidence>
<reference evidence="1" key="2">
    <citation type="submission" date="2023-06" db="EMBL/GenBank/DDBJ databases">
        <authorList>
            <consortium name="Lawrence Berkeley National Laboratory"/>
            <person name="Haridas S."/>
            <person name="Hensen N."/>
            <person name="Bonometti L."/>
            <person name="Westerberg I."/>
            <person name="Brannstrom I.O."/>
            <person name="Guillou S."/>
            <person name="Cros-Aarteil S."/>
            <person name="Calhoun S."/>
            <person name="Kuo A."/>
            <person name="Mondo S."/>
            <person name="Pangilinan J."/>
            <person name="Riley R."/>
            <person name="Labutti K."/>
            <person name="Andreopoulos B."/>
            <person name="Lipzen A."/>
            <person name="Chen C."/>
            <person name="Yanf M."/>
            <person name="Daum C."/>
            <person name="Ng V."/>
            <person name="Clum A."/>
            <person name="Steindorff A."/>
            <person name="Ohm R."/>
            <person name="Martin F."/>
            <person name="Silar P."/>
            <person name="Natvig D."/>
            <person name="Lalanne C."/>
            <person name="Gautier V."/>
            <person name="Ament-Velasquez S.L."/>
            <person name="Kruys A."/>
            <person name="Hutchinson M.I."/>
            <person name="Powell A.J."/>
            <person name="Barry K."/>
            <person name="Miller A.N."/>
            <person name="Grigoriev I.V."/>
            <person name="Debuchy R."/>
            <person name="Gladieux P."/>
            <person name="Thoren M.H."/>
            <person name="Johannesson H."/>
        </authorList>
    </citation>
    <scope>NUCLEOTIDE SEQUENCE</scope>
    <source>
        <strain evidence="1">CBS 314.62</strain>
    </source>
</reference>
<gene>
    <name evidence="1" type="ORF">B0T22DRAFT_456589</name>
</gene>
<reference evidence="1" key="1">
    <citation type="journal article" date="2023" name="Mol. Phylogenet. Evol.">
        <title>Genome-scale phylogeny and comparative genomics of the fungal order Sordariales.</title>
        <authorList>
            <person name="Hensen N."/>
            <person name="Bonometti L."/>
            <person name="Westerberg I."/>
            <person name="Brannstrom I.O."/>
            <person name="Guillou S."/>
            <person name="Cros-Aarteil S."/>
            <person name="Calhoun S."/>
            <person name="Haridas S."/>
            <person name="Kuo A."/>
            <person name="Mondo S."/>
            <person name="Pangilinan J."/>
            <person name="Riley R."/>
            <person name="LaButti K."/>
            <person name="Andreopoulos B."/>
            <person name="Lipzen A."/>
            <person name="Chen C."/>
            <person name="Yan M."/>
            <person name="Daum C."/>
            <person name="Ng V."/>
            <person name="Clum A."/>
            <person name="Steindorff A."/>
            <person name="Ohm R.A."/>
            <person name="Martin F."/>
            <person name="Silar P."/>
            <person name="Natvig D.O."/>
            <person name="Lalanne C."/>
            <person name="Gautier V."/>
            <person name="Ament-Velasquez S.L."/>
            <person name="Kruys A."/>
            <person name="Hutchinson M.I."/>
            <person name="Powell A.J."/>
            <person name="Barry K."/>
            <person name="Miller A.N."/>
            <person name="Grigoriev I.V."/>
            <person name="Debuchy R."/>
            <person name="Gladieux P."/>
            <person name="Hiltunen Thoren M."/>
            <person name="Johannesson H."/>
        </authorList>
    </citation>
    <scope>NUCLEOTIDE SEQUENCE</scope>
    <source>
        <strain evidence="1">CBS 314.62</strain>
    </source>
</reference>
<dbReference type="Proteomes" id="UP001270362">
    <property type="component" value="Unassembled WGS sequence"/>
</dbReference>
<protein>
    <submittedName>
        <fullName evidence="1">Uncharacterized protein</fullName>
    </submittedName>
</protein>
<evidence type="ECO:0000313" key="2">
    <source>
        <dbReference type="Proteomes" id="UP001270362"/>
    </source>
</evidence>
<dbReference type="AlphaFoldDB" id="A0AAE0X712"/>
<comment type="caution">
    <text evidence="1">The sequence shown here is derived from an EMBL/GenBank/DDBJ whole genome shotgun (WGS) entry which is preliminary data.</text>
</comment>
<organism evidence="1 2">
    <name type="scientific">Podospora appendiculata</name>
    <dbReference type="NCBI Taxonomy" id="314037"/>
    <lineage>
        <taxon>Eukaryota</taxon>
        <taxon>Fungi</taxon>
        <taxon>Dikarya</taxon>
        <taxon>Ascomycota</taxon>
        <taxon>Pezizomycotina</taxon>
        <taxon>Sordariomycetes</taxon>
        <taxon>Sordariomycetidae</taxon>
        <taxon>Sordariales</taxon>
        <taxon>Podosporaceae</taxon>
        <taxon>Podospora</taxon>
    </lineage>
</organism>
<sequence length="316" mass="36423">MDCTNKTVPVYVVNGSIKRRGLYYASSYLLKRVLLNYLFRKWFAPHRSEIEYGRFLARPIFPCAPACRRGAVASPGLVEDIVILHTSICTRVEATLCDLRNISFRYAKPRNMPEERWAQFLLHSHEPDRSELHILQPLFRAVAITLLYDDYDDRGSTTMGDLPVLLILTGEESGLSAPITFDAIEDNLIAARIDGSSGHGRAARTTFDTAIDFVMALERREIKTFGLRLKPARTARIVDSWYAEDSEFYDYSEIADSRRWILEEAERLGWKEEWKPLRWPSSGWVSDSKRFRIWSGLGAECSRGWLKAEREAWPMF</sequence>
<name>A0AAE0X712_9PEZI</name>